<accession>A0A255YNQ3</accession>
<reference evidence="2 3" key="1">
    <citation type="submission" date="2017-07" db="EMBL/GenBank/DDBJ databases">
        <title>Sandarakinorhabdus cyanobacteriorum sp. nov., a novel bacterium isolated from cyanobacterial aggregates in a eutrophic lake.</title>
        <authorList>
            <person name="Cai H."/>
        </authorList>
    </citation>
    <scope>NUCLEOTIDE SEQUENCE [LARGE SCALE GENOMIC DNA]</scope>
    <source>
        <strain evidence="2 3">TH057</strain>
    </source>
</reference>
<dbReference type="AlphaFoldDB" id="A0A255YNQ3"/>
<evidence type="ECO:0008006" key="4">
    <source>
        <dbReference type="Google" id="ProtNLM"/>
    </source>
</evidence>
<dbReference type="EMBL" id="NOXT01000098">
    <property type="protein sequence ID" value="OYQ30843.1"/>
    <property type="molecule type" value="Genomic_DNA"/>
</dbReference>
<dbReference type="RefSeq" id="WP_094473242.1">
    <property type="nucleotide sequence ID" value="NZ_NOXT01000098.1"/>
</dbReference>
<name>A0A255YNQ3_9SPHN</name>
<proteinExistence type="predicted"/>
<keyword evidence="1" id="KW-1133">Transmembrane helix</keyword>
<sequence>MIRRVLAPFATGLLFLAPVLVTIIILNWLSGYLIAALGPDTPLGGLLGQAGMFFTPSPLAAFWAGLGMAAVLVWVVGLAVQTRFRPQLEGGLDGLISRIPGLGALYRPLAQFVRMMGPSAGGEMSGMSVVSVSLGDHVEALALLTSPKLHDFGQGPRYLILIPTAPVPVGGGMLFVEASRVKPVPGMGVDDLAKLYVTMGTLTAGETGQ</sequence>
<dbReference type="Pfam" id="PF04367">
    <property type="entry name" value="DUF502"/>
    <property type="match status" value="1"/>
</dbReference>
<dbReference type="OrthoDB" id="9780267at2"/>
<comment type="caution">
    <text evidence="2">The sequence shown here is derived from an EMBL/GenBank/DDBJ whole genome shotgun (WGS) entry which is preliminary data.</text>
</comment>
<keyword evidence="3" id="KW-1185">Reference proteome</keyword>
<evidence type="ECO:0000313" key="2">
    <source>
        <dbReference type="EMBL" id="OYQ30843.1"/>
    </source>
</evidence>
<protein>
    <recommendedName>
        <fullName evidence="4">DUF502 domain-containing protein</fullName>
    </recommendedName>
</protein>
<gene>
    <name evidence="2" type="ORF">CHU93_06160</name>
</gene>
<feature type="transmembrane region" description="Helical" evidence="1">
    <location>
        <begin position="12"/>
        <end position="38"/>
    </location>
</feature>
<organism evidence="2 3">
    <name type="scientific">Sandarakinorhabdus cyanobacteriorum</name>
    <dbReference type="NCBI Taxonomy" id="1981098"/>
    <lineage>
        <taxon>Bacteria</taxon>
        <taxon>Pseudomonadati</taxon>
        <taxon>Pseudomonadota</taxon>
        <taxon>Alphaproteobacteria</taxon>
        <taxon>Sphingomonadales</taxon>
        <taxon>Sphingosinicellaceae</taxon>
        <taxon>Sandarakinorhabdus</taxon>
    </lineage>
</organism>
<evidence type="ECO:0000256" key="1">
    <source>
        <dbReference type="SAM" id="Phobius"/>
    </source>
</evidence>
<keyword evidence="1" id="KW-0472">Membrane</keyword>
<evidence type="ECO:0000313" key="3">
    <source>
        <dbReference type="Proteomes" id="UP000216991"/>
    </source>
</evidence>
<keyword evidence="1" id="KW-0812">Transmembrane</keyword>
<feature type="transmembrane region" description="Helical" evidence="1">
    <location>
        <begin position="58"/>
        <end position="80"/>
    </location>
</feature>
<dbReference type="InterPro" id="IPR007462">
    <property type="entry name" value="COV1-like"/>
</dbReference>
<dbReference type="Proteomes" id="UP000216991">
    <property type="component" value="Unassembled WGS sequence"/>
</dbReference>